<dbReference type="Gene3D" id="3.30.230.70">
    <property type="entry name" value="GHMP Kinase, N-terminal domain"/>
    <property type="match status" value="1"/>
</dbReference>
<comment type="catalytic activity">
    <reaction evidence="7">
        <text>tRNA(n+1) + phosphate = tRNA(n) + a ribonucleoside 5'-diphosphate</text>
        <dbReference type="Rhea" id="RHEA:10628"/>
        <dbReference type="Rhea" id="RHEA-COMP:17343"/>
        <dbReference type="Rhea" id="RHEA-COMP:17344"/>
        <dbReference type="ChEBI" id="CHEBI:43474"/>
        <dbReference type="ChEBI" id="CHEBI:57930"/>
        <dbReference type="ChEBI" id="CHEBI:173114"/>
        <dbReference type="EC" id="2.7.7.56"/>
    </reaction>
</comment>
<evidence type="ECO:0000256" key="4">
    <source>
        <dbReference type="ARBA" id="ARBA00022694"/>
    </source>
</evidence>
<dbReference type="PANTHER" id="PTHR11953:SF0">
    <property type="entry name" value="EXOSOME COMPLEX COMPONENT RRP41"/>
    <property type="match status" value="1"/>
</dbReference>
<dbReference type="EMBL" id="CP000804">
    <property type="protein sequence ID" value="ABU59970.1"/>
    <property type="molecule type" value="Genomic_DNA"/>
</dbReference>
<keyword evidence="3 7" id="KW-0820">tRNA-binding</keyword>
<reference evidence="10 11" key="1">
    <citation type="submission" date="2007-08" db="EMBL/GenBank/DDBJ databases">
        <title>Complete sequence of Roseiflexus castenholzii DSM 13941.</title>
        <authorList>
            <consortium name="US DOE Joint Genome Institute"/>
            <person name="Copeland A."/>
            <person name="Lucas S."/>
            <person name="Lapidus A."/>
            <person name="Barry K."/>
            <person name="Glavina del Rio T."/>
            <person name="Dalin E."/>
            <person name="Tice H."/>
            <person name="Pitluck S."/>
            <person name="Thompson L.S."/>
            <person name="Brettin T."/>
            <person name="Bruce D."/>
            <person name="Detter J.C."/>
            <person name="Han C."/>
            <person name="Tapia R."/>
            <person name="Schmutz J."/>
            <person name="Larimer F."/>
            <person name="Land M."/>
            <person name="Hauser L."/>
            <person name="Kyrpides N."/>
            <person name="Mikhailova N."/>
            <person name="Bryant D.A."/>
            <person name="Hanada S."/>
            <person name="Tsukatani Y."/>
            <person name="Richardson P."/>
        </authorList>
    </citation>
    <scope>NUCLEOTIDE SEQUENCE [LARGE SCALE GENOMIC DNA]</scope>
    <source>
        <strain evidence="11">DSM 13941 / HLO8</strain>
    </source>
</reference>
<dbReference type="GO" id="GO:0009022">
    <property type="term" value="F:tRNA nucleotidyltransferase activity"/>
    <property type="evidence" value="ECO:0007669"/>
    <property type="project" value="UniProtKB-UniRule"/>
</dbReference>
<dbReference type="HOGENOM" id="CLU_050858_0_0_0"/>
<feature type="domain" description="Exoribonuclease phosphorolytic" evidence="8">
    <location>
        <begin position="12"/>
        <end position="139"/>
    </location>
</feature>
<dbReference type="InterPro" id="IPR018336">
    <property type="entry name" value="RNase_PH_CS"/>
</dbReference>
<evidence type="ECO:0000256" key="2">
    <source>
        <dbReference type="ARBA" id="ARBA00022552"/>
    </source>
</evidence>
<evidence type="ECO:0000256" key="5">
    <source>
        <dbReference type="ARBA" id="ARBA00022695"/>
    </source>
</evidence>
<dbReference type="SUPFAM" id="SSF55666">
    <property type="entry name" value="Ribonuclease PH domain 2-like"/>
    <property type="match status" value="1"/>
</dbReference>
<dbReference type="eggNOG" id="COG0689">
    <property type="taxonomic scope" value="Bacteria"/>
</dbReference>
<dbReference type="GO" id="GO:0031125">
    <property type="term" value="P:rRNA 3'-end processing"/>
    <property type="evidence" value="ECO:0007669"/>
    <property type="project" value="UniProtKB-ARBA"/>
</dbReference>
<feature type="domain" description="Exoribonuclease phosphorolytic" evidence="9">
    <location>
        <begin position="158"/>
        <end position="222"/>
    </location>
</feature>
<evidence type="ECO:0000256" key="1">
    <source>
        <dbReference type="ARBA" id="ARBA00006678"/>
    </source>
</evidence>
<evidence type="ECO:0000259" key="8">
    <source>
        <dbReference type="Pfam" id="PF01138"/>
    </source>
</evidence>
<feature type="binding site" evidence="7">
    <location>
        <position position="85"/>
    </location>
    <ligand>
        <name>phosphate</name>
        <dbReference type="ChEBI" id="CHEBI:43474"/>
        <note>substrate</note>
    </ligand>
</feature>
<keyword evidence="2 7" id="KW-0698">rRNA processing</keyword>
<dbReference type="InterPro" id="IPR002381">
    <property type="entry name" value="RNase_PH_bac-type"/>
</dbReference>
<dbReference type="GO" id="GO:0000175">
    <property type="term" value="F:3'-5'-RNA exonuclease activity"/>
    <property type="evidence" value="ECO:0007669"/>
    <property type="project" value="UniProtKB-UniRule"/>
</dbReference>
<keyword evidence="5 7" id="KW-0548">Nucleotidyltransferase</keyword>
<dbReference type="PROSITE" id="PS01277">
    <property type="entry name" value="RIBONUCLEASE_PH"/>
    <property type="match status" value="1"/>
</dbReference>
<evidence type="ECO:0000313" key="10">
    <source>
        <dbReference type="EMBL" id="ABU59970.1"/>
    </source>
</evidence>
<comment type="subunit">
    <text evidence="7">Homohexameric ring arranged as a trimer of dimers.</text>
</comment>
<dbReference type="InterPro" id="IPR001247">
    <property type="entry name" value="ExoRNase_PH_dom1"/>
</dbReference>
<keyword evidence="6" id="KW-0694">RNA-binding</keyword>
<comment type="function">
    <text evidence="7">Phosphorolytic 3'-5' exoribonuclease that plays an important role in tRNA 3'-end maturation. Removes nucleotide residues following the 3'-CCA terminus of tRNAs; can also add nucleotides to the ends of RNA molecules by using nucleoside diphosphates as substrates, but this may not be physiologically important. Probably plays a role in initiation of 16S rRNA degradation (leading to ribosome degradation) during starvation.</text>
</comment>
<dbReference type="FunFam" id="3.30.230.70:FF:000003">
    <property type="entry name" value="Ribonuclease PH"/>
    <property type="match status" value="1"/>
</dbReference>
<comment type="similarity">
    <text evidence="1 7">Belongs to the RNase PH family.</text>
</comment>
<dbReference type="SUPFAM" id="SSF54211">
    <property type="entry name" value="Ribosomal protein S5 domain 2-like"/>
    <property type="match status" value="1"/>
</dbReference>
<dbReference type="Pfam" id="PF03725">
    <property type="entry name" value="RNase_PH_C"/>
    <property type="match status" value="1"/>
</dbReference>
<sequence>MIRNDGRAPSDLRPVRISIDTYGYAEGSALIEMGNTRVLCTASVEEGVPQWLRGQQRGWVTAEYALLPRSTAQRTRRERNGLSGRTQEIQRLIGRALRAAVALEALDGFTVTIDCDVLQADGGTRTASITGGYVALALALHRLTAAGRLAANPIRRAVAAVSAGYVGGNALLDLDYSEDSVADMDCNLVLTDDGAIVEVQSTAEARAVSRAEFDVLIDLASDGIHRLLALQREALAPVVERLGVASAELQSEDRSVADGGA</sequence>
<dbReference type="Proteomes" id="UP000000263">
    <property type="component" value="Chromosome"/>
</dbReference>
<dbReference type="InterPro" id="IPR020568">
    <property type="entry name" value="Ribosomal_Su5_D2-typ_SF"/>
</dbReference>
<dbReference type="KEGG" id="rca:Rcas_3937"/>
<protein>
    <recommendedName>
        <fullName evidence="7">Ribonuclease PH</fullName>
        <shortName evidence="7">RNase PH</shortName>
        <ecNumber evidence="7">2.7.7.56</ecNumber>
    </recommendedName>
    <alternativeName>
        <fullName evidence="7">tRNA nucleotidyltransferase</fullName>
    </alternativeName>
</protein>
<dbReference type="InterPro" id="IPR036345">
    <property type="entry name" value="ExoRNase_PH_dom2_sf"/>
</dbReference>
<gene>
    <name evidence="7" type="primary">rph</name>
    <name evidence="10" type="ordered locus">Rcas_3937</name>
</gene>
<dbReference type="NCBIfam" id="TIGR01966">
    <property type="entry name" value="RNasePH"/>
    <property type="match status" value="1"/>
</dbReference>
<dbReference type="GO" id="GO:0000049">
    <property type="term" value="F:tRNA binding"/>
    <property type="evidence" value="ECO:0007669"/>
    <property type="project" value="UniProtKB-UniRule"/>
</dbReference>
<dbReference type="InterPro" id="IPR015847">
    <property type="entry name" value="ExoRNase_PH_dom2"/>
</dbReference>
<accession>A7NQX4</accession>
<dbReference type="EC" id="2.7.7.56" evidence="7"/>
<dbReference type="GO" id="GO:0016075">
    <property type="term" value="P:rRNA catabolic process"/>
    <property type="evidence" value="ECO:0007669"/>
    <property type="project" value="UniProtKB-UniRule"/>
</dbReference>
<proteinExistence type="inferred from homology"/>
<dbReference type="OrthoDB" id="9807456at2"/>
<evidence type="ECO:0000256" key="7">
    <source>
        <dbReference type="HAMAP-Rule" id="MF_00564"/>
    </source>
</evidence>
<organism evidence="10 11">
    <name type="scientific">Roseiflexus castenholzii (strain DSM 13941 / HLO8)</name>
    <dbReference type="NCBI Taxonomy" id="383372"/>
    <lineage>
        <taxon>Bacteria</taxon>
        <taxon>Bacillati</taxon>
        <taxon>Chloroflexota</taxon>
        <taxon>Chloroflexia</taxon>
        <taxon>Chloroflexales</taxon>
        <taxon>Roseiflexineae</taxon>
        <taxon>Roseiflexaceae</taxon>
        <taxon>Roseiflexus</taxon>
    </lineage>
</organism>
<evidence type="ECO:0000256" key="6">
    <source>
        <dbReference type="ARBA" id="ARBA00022884"/>
    </source>
</evidence>
<dbReference type="STRING" id="383372.Rcas_3937"/>
<feature type="binding site" evidence="7">
    <location>
        <begin position="123"/>
        <end position="125"/>
    </location>
    <ligand>
        <name>phosphate</name>
        <dbReference type="ChEBI" id="CHEBI:43474"/>
        <note>substrate</note>
    </ligand>
</feature>
<keyword evidence="11" id="KW-1185">Reference proteome</keyword>
<dbReference type="RefSeq" id="WP_012122393.1">
    <property type="nucleotide sequence ID" value="NC_009767.1"/>
</dbReference>
<dbReference type="GO" id="GO:0008033">
    <property type="term" value="P:tRNA processing"/>
    <property type="evidence" value="ECO:0007669"/>
    <property type="project" value="UniProtKB-UniRule"/>
</dbReference>
<dbReference type="Pfam" id="PF01138">
    <property type="entry name" value="RNase_PH"/>
    <property type="match status" value="1"/>
</dbReference>
<keyword evidence="7 10" id="KW-0808">Transferase</keyword>
<name>A7NQX4_ROSCS</name>
<dbReference type="InterPro" id="IPR027408">
    <property type="entry name" value="PNPase/RNase_PH_dom_sf"/>
</dbReference>
<evidence type="ECO:0000259" key="9">
    <source>
        <dbReference type="Pfam" id="PF03725"/>
    </source>
</evidence>
<dbReference type="InterPro" id="IPR050080">
    <property type="entry name" value="RNase_PH"/>
</dbReference>
<evidence type="ECO:0000313" key="11">
    <source>
        <dbReference type="Proteomes" id="UP000000263"/>
    </source>
</evidence>
<keyword evidence="4 7" id="KW-0819">tRNA processing</keyword>
<dbReference type="PANTHER" id="PTHR11953">
    <property type="entry name" value="EXOSOME COMPLEX COMPONENT"/>
    <property type="match status" value="1"/>
</dbReference>
<dbReference type="HAMAP" id="MF_00564">
    <property type="entry name" value="RNase_PH"/>
    <property type="match status" value="1"/>
</dbReference>
<evidence type="ECO:0000256" key="3">
    <source>
        <dbReference type="ARBA" id="ARBA00022555"/>
    </source>
</evidence>
<dbReference type="AlphaFoldDB" id="A7NQX4"/>